<name>A0A330L5R4_9BACT</name>
<dbReference type="OrthoDB" id="9800413at2"/>
<gene>
    <name evidence="2" type="ORF">NITLEN_30096</name>
</gene>
<dbReference type="RefSeq" id="WP_121989503.1">
    <property type="nucleotide sequence ID" value="NZ_OUNR01000016.1"/>
</dbReference>
<sequence length="122" mass="13699">MNIHDSTQAQFLSSPVFTDPLGNQNDLSSLQVQGAPGDRKELLKAAKQYEAFFVSYLMKVMRETVHESEMSGKMGSYFYSFYDQEIGNRASESGGIGITQMVQEYIEKNYPPAAKVPDSENR</sequence>
<evidence type="ECO:0000313" key="2">
    <source>
        <dbReference type="EMBL" id="SPP65182.1"/>
    </source>
</evidence>
<dbReference type="AlphaFoldDB" id="A0A330L5R4"/>
<dbReference type="Pfam" id="PF10135">
    <property type="entry name" value="Rod-binding"/>
    <property type="match status" value="1"/>
</dbReference>
<keyword evidence="2" id="KW-0378">Hydrolase</keyword>
<dbReference type="InParanoid" id="A0A330L5R4"/>
<feature type="domain" description="Flagellar protein FlgJ N-terminal" evidence="1">
    <location>
        <begin position="59"/>
        <end position="102"/>
    </location>
</feature>
<evidence type="ECO:0000313" key="3">
    <source>
        <dbReference type="Proteomes" id="UP000248168"/>
    </source>
</evidence>
<dbReference type="Proteomes" id="UP000248168">
    <property type="component" value="Unassembled WGS sequence"/>
</dbReference>
<proteinExistence type="predicted"/>
<evidence type="ECO:0000259" key="1">
    <source>
        <dbReference type="Pfam" id="PF10135"/>
    </source>
</evidence>
<keyword evidence="3" id="KW-1185">Reference proteome</keyword>
<dbReference type="GO" id="GO:0016787">
    <property type="term" value="F:hydrolase activity"/>
    <property type="evidence" value="ECO:0007669"/>
    <property type="project" value="UniProtKB-KW"/>
</dbReference>
<dbReference type="EMBL" id="OUNR01000016">
    <property type="protein sequence ID" value="SPP65182.1"/>
    <property type="molecule type" value="Genomic_DNA"/>
</dbReference>
<accession>A0A330L5R4</accession>
<protein>
    <submittedName>
        <fullName evidence="2">Peptidoglycan hydrolase FlgJ (Modular protein)</fullName>
    </submittedName>
</protein>
<dbReference type="InterPro" id="IPR019301">
    <property type="entry name" value="Flagellar_prot_FlgJ_N"/>
</dbReference>
<organism evidence="2 3">
    <name type="scientific">Nitrospira lenta</name>
    <dbReference type="NCBI Taxonomy" id="1436998"/>
    <lineage>
        <taxon>Bacteria</taxon>
        <taxon>Pseudomonadati</taxon>
        <taxon>Nitrospirota</taxon>
        <taxon>Nitrospiria</taxon>
        <taxon>Nitrospirales</taxon>
        <taxon>Nitrospiraceae</taxon>
        <taxon>Nitrospira</taxon>
    </lineage>
</organism>
<reference evidence="3" key="1">
    <citation type="submission" date="2018-04" db="EMBL/GenBank/DDBJ databases">
        <authorList>
            <person name="Lucker S."/>
            <person name="Sakoula D."/>
        </authorList>
    </citation>
    <scope>NUCLEOTIDE SEQUENCE [LARGE SCALE GENOMIC DNA]</scope>
</reference>